<feature type="domain" description="DUF38" evidence="1">
    <location>
        <begin position="138"/>
        <end position="233"/>
    </location>
</feature>
<evidence type="ECO:0000313" key="3">
    <source>
        <dbReference type="Proteomes" id="UP000008068"/>
    </source>
</evidence>
<keyword evidence="3" id="KW-1185">Reference proteome</keyword>
<proteinExistence type="predicted"/>
<gene>
    <name evidence="2" type="ORF">CAEBREN_22487</name>
</gene>
<name>G0PM37_CAEBE</name>
<dbReference type="HOGENOM" id="CLU_030831_0_3_1"/>
<dbReference type="PANTHER" id="PTHR23015:SF4">
    <property type="entry name" value="DUF38 DOMAIN-CONTAINING PROTEIN-RELATED"/>
    <property type="match status" value="1"/>
</dbReference>
<reference evidence="3" key="1">
    <citation type="submission" date="2011-07" db="EMBL/GenBank/DDBJ databases">
        <authorList>
            <consortium name="Caenorhabditis brenneri Sequencing and Analysis Consortium"/>
            <person name="Wilson R.K."/>
        </authorList>
    </citation>
    <scope>NUCLEOTIDE SEQUENCE [LARGE SCALE GENOMIC DNA]</scope>
    <source>
        <strain evidence="3">PB2801</strain>
    </source>
</reference>
<organism evidence="3">
    <name type="scientific">Caenorhabditis brenneri</name>
    <name type="common">Nematode worm</name>
    <dbReference type="NCBI Taxonomy" id="135651"/>
    <lineage>
        <taxon>Eukaryota</taxon>
        <taxon>Metazoa</taxon>
        <taxon>Ecdysozoa</taxon>
        <taxon>Nematoda</taxon>
        <taxon>Chromadorea</taxon>
        <taxon>Rhabditida</taxon>
        <taxon>Rhabditina</taxon>
        <taxon>Rhabditomorpha</taxon>
        <taxon>Rhabditoidea</taxon>
        <taxon>Rhabditidae</taxon>
        <taxon>Peloderinae</taxon>
        <taxon>Caenorhabditis</taxon>
    </lineage>
</organism>
<dbReference type="EMBL" id="GL381265">
    <property type="protein sequence ID" value="EGT36423.1"/>
    <property type="molecule type" value="Genomic_DNA"/>
</dbReference>
<evidence type="ECO:0000313" key="2">
    <source>
        <dbReference type="EMBL" id="EGT36423.1"/>
    </source>
</evidence>
<dbReference type="AlphaFoldDB" id="G0PM37"/>
<dbReference type="Proteomes" id="UP000008068">
    <property type="component" value="Unassembled WGS sequence"/>
</dbReference>
<accession>G0PM37</accession>
<dbReference type="OrthoDB" id="5881161at2759"/>
<protein>
    <recommendedName>
        <fullName evidence="1">DUF38 domain-containing protein</fullName>
    </recommendedName>
</protein>
<dbReference type="PANTHER" id="PTHR23015">
    <property type="entry name" value="UNCHARACTERIZED C.ELEGANS PROTEIN"/>
    <property type="match status" value="1"/>
</dbReference>
<dbReference type="InterPro" id="IPR002900">
    <property type="entry name" value="DUF38/FTH_CAE_spp"/>
</dbReference>
<dbReference type="InterPro" id="IPR040161">
    <property type="entry name" value="FB224"/>
</dbReference>
<dbReference type="InParanoid" id="G0PM37"/>
<dbReference type="Pfam" id="PF01827">
    <property type="entry name" value="FTH"/>
    <property type="match status" value="1"/>
</dbReference>
<dbReference type="GO" id="GO:0045087">
    <property type="term" value="P:innate immune response"/>
    <property type="evidence" value="ECO:0007669"/>
    <property type="project" value="TreeGrafter"/>
</dbReference>
<evidence type="ECO:0000259" key="1">
    <source>
        <dbReference type="Pfam" id="PF01827"/>
    </source>
</evidence>
<sequence length="294" mass="33835">MPDLALKEILGYVGWKSLNTLRLVSKDLCNFIHLVKPKIQIDSLRIKIAPNSVQIELNSSLQKSKVEIHGNGNSTSTVSGKKNISHGPTPFLSVTMEILEALLKRQNGPIGKFQLEIDDKYSKGTNQEFLEKFLELLRSLKAQNKTLLQVSHIDLEGSGPQAFQLLARVDSKFLKKISISRAFMKLEDIRNNELMILEQWKCAEELRTFGYYFSKYSKSPTFKSSTIHYSRLMDPKDLDHILGKPFENNEEFNEKTWYFKCADSNFALFLFFGRILFRFVRVPISKVPKEVSFN</sequence>